<dbReference type="OrthoDB" id="10454569at2759"/>
<gene>
    <name evidence="1" type="ORF">ANCCAN_22316</name>
</gene>
<evidence type="ECO:0000313" key="2">
    <source>
        <dbReference type="Proteomes" id="UP000252519"/>
    </source>
</evidence>
<sequence>MLYSTCTIAQCFRFSSHVYYPIFYWNSFSENDFVQDALDYLRRARPHLHYVCPMGLGLWNGHGNVQTMATIWHVGRLWHGNGDGNAMGNVWKVNRMFSREMYIFSSIRVNAVMKYFANMCSTQSTDSA</sequence>
<reference evidence="1 2" key="1">
    <citation type="submission" date="2014-10" db="EMBL/GenBank/DDBJ databases">
        <title>Draft genome of the hookworm Ancylostoma caninum.</title>
        <authorList>
            <person name="Mitreva M."/>
        </authorList>
    </citation>
    <scope>NUCLEOTIDE SEQUENCE [LARGE SCALE GENOMIC DNA]</scope>
    <source>
        <strain evidence="1 2">Baltimore</strain>
    </source>
</reference>
<name>A0A368FNX2_ANCCA</name>
<dbReference type="Proteomes" id="UP000252519">
    <property type="component" value="Unassembled WGS sequence"/>
</dbReference>
<dbReference type="AlphaFoldDB" id="A0A368FNX2"/>
<comment type="caution">
    <text evidence="1">The sequence shown here is derived from an EMBL/GenBank/DDBJ whole genome shotgun (WGS) entry which is preliminary data.</text>
</comment>
<protein>
    <submittedName>
        <fullName evidence="1">Uncharacterized protein</fullName>
    </submittedName>
</protein>
<proteinExistence type="predicted"/>
<keyword evidence="2" id="KW-1185">Reference proteome</keyword>
<evidence type="ECO:0000313" key="1">
    <source>
        <dbReference type="EMBL" id="RCN31887.1"/>
    </source>
</evidence>
<accession>A0A368FNX2</accession>
<organism evidence="1 2">
    <name type="scientific">Ancylostoma caninum</name>
    <name type="common">Dog hookworm</name>
    <dbReference type="NCBI Taxonomy" id="29170"/>
    <lineage>
        <taxon>Eukaryota</taxon>
        <taxon>Metazoa</taxon>
        <taxon>Ecdysozoa</taxon>
        <taxon>Nematoda</taxon>
        <taxon>Chromadorea</taxon>
        <taxon>Rhabditida</taxon>
        <taxon>Rhabditina</taxon>
        <taxon>Rhabditomorpha</taxon>
        <taxon>Strongyloidea</taxon>
        <taxon>Ancylostomatidae</taxon>
        <taxon>Ancylostomatinae</taxon>
        <taxon>Ancylostoma</taxon>
    </lineage>
</organism>
<dbReference type="EMBL" id="JOJR01001197">
    <property type="protein sequence ID" value="RCN31887.1"/>
    <property type="molecule type" value="Genomic_DNA"/>
</dbReference>